<feature type="repeat" description="ANK" evidence="3">
    <location>
        <begin position="96"/>
        <end position="128"/>
    </location>
</feature>
<keyword evidence="1" id="KW-0677">Repeat</keyword>
<feature type="region of interest" description="Disordered" evidence="4">
    <location>
        <begin position="283"/>
        <end position="310"/>
    </location>
</feature>
<name>A0A8H4BBF2_MUCCL</name>
<dbReference type="PANTHER" id="PTHR24198">
    <property type="entry name" value="ANKYRIN REPEAT AND PROTEIN KINASE DOMAIN-CONTAINING PROTEIN"/>
    <property type="match status" value="1"/>
</dbReference>
<dbReference type="AlphaFoldDB" id="A0A8H4BBF2"/>
<evidence type="ECO:0000313" key="6">
    <source>
        <dbReference type="Proteomes" id="UP000469890"/>
    </source>
</evidence>
<dbReference type="InterPro" id="IPR036770">
    <property type="entry name" value="Ankyrin_rpt-contain_sf"/>
</dbReference>
<protein>
    <submittedName>
        <fullName evidence="5">Ankyrin repeat-containing domain protein</fullName>
    </submittedName>
</protein>
<dbReference type="SUPFAM" id="SSF48403">
    <property type="entry name" value="Ankyrin repeat"/>
    <property type="match status" value="1"/>
</dbReference>
<evidence type="ECO:0000256" key="1">
    <source>
        <dbReference type="ARBA" id="ARBA00022737"/>
    </source>
</evidence>
<evidence type="ECO:0000313" key="5">
    <source>
        <dbReference type="EMBL" id="KAF1799169.1"/>
    </source>
</evidence>
<evidence type="ECO:0000256" key="2">
    <source>
        <dbReference type="ARBA" id="ARBA00023043"/>
    </source>
</evidence>
<dbReference type="InterPro" id="IPR002110">
    <property type="entry name" value="Ankyrin_rpt"/>
</dbReference>
<proteinExistence type="predicted"/>
<feature type="repeat" description="ANK" evidence="3">
    <location>
        <begin position="47"/>
        <end position="80"/>
    </location>
</feature>
<comment type="caution">
    <text evidence="5">The sequence shown here is derived from an EMBL/GenBank/DDBJ whole genome shotgun (WGS) entry which is preliminary data.</text>
</comment>
<reference evidence="5 6" key="1">
    <citation type="submission" date="2019-09" db="EMBL/GenBank/DDBJ databases">
        <authorList>
            <consortium name="DOE Joint Genome Institute"/>
            <person name="Mondo S.J."/>
            <person name="Navarro-Mendoza M.I."/>
            <person name="Perez-Arques C."/>
            <person name="Panchal S."/>
            <person name="Nicolas F.E."/>
            <person name="Ganguly P."/>
            <person name="Pangilinan J."/>
            <person name="Grigoriev I."/>
            <person name="Heitman J."/>
            <person name="Sanya K."/>
            <person name="Garre V."/>
        </authorList>
    </citation>
    <scope>NUCLEOTIDE SEQUENCE [LARGE SCALE GENOMIC DNA]</scope>
    <source>
        <strain evidence="5 6">MU402</strain>
    </source>
</reference>
<sequence length="429" mass="47558">MLPTSNDAKKEKLKDVLLGLHWAATTGNVGLIKFALDHGVPIDSAVNGFVPLQLACISDSNIAAVQYLIDRGADVNIQKWSKKHSIDKTQAVPGATGSTALHVACANGCIKIVDLLIRNNARIDVKDKYGSTPLDVAQAKHETEIVKLLKAAREQQRQYKHRSVSYSNDNDENETSRARKSIDSIVMTHKRTTSLDKQPRIRRPSLPSIFEGHHHFLPQNTPSFISMTPSSTSLTTTTHASKYAVVTADGHPDWYAYGVVNPYDDDNYLLSLERRAYNLASNEDGGLERHSQDSSRRPAVVSDSSDSGNKLRTTALKNAMAANNGTSVNLTSDSITPTSEYEEAGYDGKKSWFSGLGKEVGRHSLDSHSRKSLDFRPSFENFTQFAKRGVPNILGQDDDSSDDDERHHHQQQQQRNGFFSRWAPAWSKK</sequence>
<dbReference type="EMBL" id="JAAECE010000007">
    <property type="protein sequence ID" value="KAF1799169.1"/>
    <property type="molecule type" value="Genomic_DNA"/>
</dbReference>
<evidence type="ECO:0000256" key="4">
    <source>
        <dbReference type="SAM" id="MobiDB-lite"/>
    </source>
</evidence>
<dbReference type="PROSITE" id="PS50297">
    <property type="entry name" value="ANK_REP_REGION"/>
    <property type="match status" value="2"/>
</dbReference>
<dbReference type="Pfam" id="PF12796">
    <property type="entry name" value="Ank_2"/>
    <property type="match status" value="2"/>
</dbReference>
<accession>A0A8H4BBF2</accession>
<dbReference type="PROSITE" id="PS50088">
    <property type="entry name" value="ANK_REPEAT"/>
    <property type="match status" value="2"/>
</dbReference>
<organism evidence="5 6">
    <name type="scientific">Mucor circinelloides f. lusitanicus</name>
    <name type="common">Mucor racemosus var. lusitanicus</name>
    <dbReference type="NCBI Taxonomy" id="29924"/>
    <lineage>
        <taxon>Eukaryota</taxon>
        <taxon>Fungi</taxon>
        <taxon>Fungi incertae sedis</taxon>
        <taxon>Mucoromycota</taxon>
        <taxon>Mucoromycotina</taxon>
        <taxon>Mucoromycetes</taxon>
        <taxon>Mucorales</taxon>
        <taxon>Mucorineae</taxon>
        <taxon>Mucoraceae</taxon>
        <taxon>Mucor</taxon>
    </lineage>
</organism>
<gene>
    <name evidence="5" type="ORF">FB192DRAFT_1332988</name>
</gene>
<feature type="region of interest" description="Disordered" evidence="4">
    <location>
        <begin position="158"/>
        <end position="182"/>
    </location>
</feature>
<feature type="compositionally biased region" description="Basic and acidic residues" evidence="4">
    <location>
        <begin position="286"/>
        <end position="296"/>
    </location>
</feature>
<dbReference type="Gene3D" id="1.25.40.20">
    <property type="entry name" value="Ankyrin repeat-containing domain"/>
    <property type="match status" value="1"/>
</dbReference>
<keyword evidence="2 3" id="KW-0040">ANK repeat</keyword>
<dbReference type="Proteomes" id="UP000469890">
    <property type="component" value="Unassembled WGS sequence"/>
</dbReference>
<evidence type="ECO:0000256" key="3">
    <source>
        <dbReference type="PROSITE-ProRule" id="PRU00023"/>
    </source>
</evidence>
<dbReference type="SMART" id="SM00248">
    <property type="entry name" value="ANK"/>
    <property type="match status" value="3"/>
</dbReference>
<feature type="region of interest" description="Disordered" evidence="4">
    <location>
        <begin position="386"/>
        <end position="429"/>
    </location>
</feature>
<dbReference type="PANTHER" id="PTHR24198:SF165">
    <property type="entry name" value="ANKYRIN REPEAT-CONTAINING PROTEIN-RELATED"/>
    <property type="match status" value="1"/>
</dbReference>